<dbReference type="InterPro" id="IPR036291">
    <property type="entry name" value="NAD(P)-bd_dom_sf"/>
</dbReference>
<dbReference type="SUPFAM" id="SSF82861">
    <property type="entry name" value="Mechanosensitive channel protein MscS (YggB), transmembrane region"/>
    <property type="match status" value="1"/>
</dbReference>
<evidence type="ECO:0000256" key="2">
    <source>
        <dbReference type="ARBA" id="ARBA00006817"/>
    </source>
</evidence>
<feature type="region of interest" description="Disordered" evidence="8">
    <location>
        <begin position="4358"/>
        <end position="4380"/>
    </location>
</feature>
<feature type="compositionally biased region" description="Acidic residues" evidence="8">
    <location>
        <begin position="352"/>
        <end position="362"/>
    </location>
</feature>
<dbReference type="InterPro" id="IPR016024">
    <property type="entry name" value="ARM-type_fold"/>
</dbReference>
<dbReference type="SUPFAM" id="SSF48371">
    <property type="entry name" value="ARM repeat"/>
    <property type="match status" value="1"/>
</dbReference>
<dbReference type="InterPro" id="IPR049278">
    <property type="entry name" value="MS_channel_C"/>
</dbReference>
<feature type="domain" description="Thioredoxin" evidence="12">
    <location>
        <begin position="4881"/>
        <end position="5031"/>
    </location>
</feature>
<protein>
    <submittedName>
        <fullName evidence="13">MscS protein</fullName>
    </submittedName>
</protein>
<comment type="caution">
    <text evidence="13">The sequence shown here is derived from an EMBL/GenBank/DDBJ whole genome shotgun (WGS) entry which is preliminary data.</text>
</comment>
<feature type="compositionally biased region" description="Basic and acidic residues" evidence="8">
    <location>
        <begin position="1765"/>
        <end position="1797"/>
    </location>
</feature>
<feature type="compositionally biased region" description="Basic and acidic residues" evidence="8">
    <location>
        <begin position="5084"/>
        <end position="5107"/>
    </location>
</feature>
<comment type="similarity">
    <text evidence="2">Belongs to the AHA1 family.</text>
</comment>
<dbReference type="InterPro" id="IPR011050">
    <property type="entry name" value="Pectin_lyase_fold/virulence"/>
</dbReference>
<dbReference type="Gene3D" id="2.60.40.1470">
    <property type="entry name" value="ApaG domain"/>
    <property type="match status" value="1"/>
</dbReference>
<dbReference type="InterPro" id="IPR000866">
    <property type="entry name" value="AhpC/TSA"/>
</dbReference>
<feature type="region of interest" description="Disordered" evidence="8">
    <location>
        <begin position="1891"/>
        <end position="1940"/>
    </location>
</feature>
<dbReference type="NCBIfam" id="TIGR01901">
    <property type="entry name" value="adhes_NPXG"/>
    <property type="match status" value="1"/>
</dbReference>
<feature type="compositionally biased region" description="Basic and acidic residues" evidence="8">
    <location>
        <begin position="942"/>
        <end position="967"/>
    </location>
</feature>
<dbReference type="SUPFAM" id="SSF51735">
    <property type="entry name" value="NAD(P)-binding Rossmann-fold domains"/>
    <property type="match status" value="1"/>
</dbReference>
<evidence type="ECO:0000256" key="8">
    <source>
        <dbReference type="SAM" id="MobiDB-lite"/>
    </source>
</evidence>
<dbReference type="InterPro" id="IPR036767">
    <property type="entry name" value="ApaG_sf"/>
</dbReference>
<keyword evidence="4" id="KW-1003">Cell membrane</keyword>
<dbReference type="InterPro" id="IPR004155">
    <property type="entry name" value="PBS_lyase_HEAT"/>
</dbReference>
<dbReference type="InterPro" id="IPR036249">
    <property type="entry name" value="Thioredoxin-like_sf"/>
</dbReference>
<dbReference type="CDD" id="cd02966">
    <property type="entry name" value="TlpA_like_family"/>
    <property type="match status" value="1"/>
</dbReference>
<feature type="compositionally biased region" description="Basic and acidic residues" evidence="8">
    <location>
        <begin position="901"/>
        <end position="923"/>
    </location>
</feature>
<evidence type="ECO:0000256" key="4">
    <source>
        <dbReference type="ARBA" id="ARBA00022475"/>
    </source>
</evidence>
<dbReference type="PROSITE" id="PS50987">
    <property type="entry name" value="HTH_ARSR_2"/>
    <property type="match status" value="1"/>
</dbReference>
<accession>A0A812MGP1</accession>
<dbReference type="InterPro" id="IPR011066">
    <property type="entry name" value="MscS_channel_C_sf"/>
</dbReference>
<dbReference type="Gene3D" id="3.30.530.20">
    <property type="match status" value="1"/>
</dbReference>
<dbReference type="NCBIfam" id="NF033788">
    <property type="entry name" value="HTH_metalloreg"/>
    <property type="match status" value="1"/>
</dbReference>
<dbReference type="SUPFAM" id="SSF46785">
    <property type="entry name" value="Winged helix' DNA-binding domain"/>
    <property type="match status" value="1"/>
</dbReference>
<dbReference type="Gene3D" id="3.30.70.100">
    <property type="match status" value="1"/>
</dbReference>
<dbReference type="SMART" id="SM00567">
    <property type="entry name" value="EZ_HEAT"/>
    <property type="match status" value="3"/>
</dbReference>
<feature type="region of interest" description="Disordered" evidence="8">
    <location>
        <begin position="325"/>
        <end position="366"/>
    </location>
</feature>
<dbReference type="OrthoDB" id="2305498at2759"/>
<feature type="domain" description="HTH arsR-type" evidence="10">
    <location>
        <begin position="925"/>
        <end position="1034"/>
    </location>
</feature>
<dbReference type="InterPro" id="IPR007474">
    <property type="entry name" value="ApaG_domain"/>
</dbReference>
<evidence type="ECO:0000256" key="9">
    <source>
        <dbReference type="SAM" id="Phobius"/>
    </source>
</evidence>
<feature type="compositionally biased region" description="Basic and acidic residues" evidence="8">
    <location>
        <begin position="1923"/>
        <end position="1938"/>
    </location>
</feature>
<dbReference type="Proteomes" id="UP000601435">
    <property type="component" value="Unassembled WGS sequence"/>
</dbReference>
<comment type="similarity">
    <text evidence="3">Belongs to the MscS (TC 1.A.23) family.</text>
</comment>
<evidence type="ECO:0000256" key="7">
    <source>
        <dbReference type="ARBA" id="ARBA00023136"/>
    </source>
</evidence>
<dbReference type="GO" id="GO:0003700">
    <property type="term" value="F:DNA-binding transcription factor activity"/>
    <property type="evidence" value="ECO:0007669"/>
    <property type="project" value="InterPro"/>
</dbReference>
<dbReference type="PANTHER" id="PTHR30221">
    <property type="entry name" value="SMALL-CONDUCTANCE MECHANOSENSITIVE CHANNEL"/>
    <property type="match status" value="1"/>
</dbReference>
<feature type="region of interest" description="Disordered" evidence="8">
    <location>
        <begin position="942"/>
        <end position="971"/>
    </location>
</feature>
<proteinExistence type="inferred from homology"/>
<feature type="region of interest" description="Disordered" evidence="8">
    <location>
        <begin position="5084"/>
        <end position="5111"/>
    </location>
</feature>
<dbReference type="CDD" id="cd00090">
    <property type="entry name" value="HTH_ARSR"/>
    <property type="match status" value="1"/>
</dbReference>
<dbReference type="InterPro" id="IPR011032">
    <property type="entry name" value="GroES-like_sf"/>
</dbReference>
<feature type="compositionally biased region" description="Acidic residues" evidence="8">
    <location>
        <begin position="1893"/>
        <end position="1907"/>
    </location>
</feature>
<dbReference type="PROSITE" id="PS51087">
    <property type="entry name" value="APAG"/>
    <property type="match status" value="1"/>
</dbReference>
<sequence>MYSVRSREEKAMSIAGMNLDTGHGSLTVTEGVRVEASPCFLPNHSNPDEGRYIFGYLIRVSNDGEAPVQLLERHWRIADANGETHEVRGEGVIGVQPRIEPGETHEYTSFCPLGTRWGTMEGSYLMVRDDDSVFDARVGRFYLVAEEDEVEKAREVAVARIDGDRDVRRAAVDLRDRHEAERARILREAPVVAHDDDVPLRHGELGERGVACDRGRDGDRVRRGADGLVEVEQVEVAADLLDVFGGLPGRRERDGGAVEDEAVVDHRDGVARDGDHALDEARPVLGRGARDDLARRRRVPAGDPRVREGHAQAVGELVHRDAVADEDGGLHGSGGDVVPVRDGAADRGEHGDGDEEGDDPVAEELSPLGFTRGDPPMLSHFTTTLATVANTATPAGTSQPAISFDSLKEGDFEQFWADYGPVLMTFAAKVVGVIVLLLVASIVAGWVSAVVYKATKKSRLDETLAKFFAKSSRWGILLLTFIACLGVFGVNTTSFAAIIGGAALAIGLAFQGSLSNLAAGVMLLLFRPFNVGQVVSVAGQTGTIDEIGLFVTEMDTFDNRRIIIPNSSVFGATIENISHHPVRRADVSVGTDYDADLDTVREVLEKAIASVPGQVEGRDPAVVLQDLGDSSINWSVRIWLNAEDFWPKKQELTRAVKVELDKAGIGIPFPQRVVTLVKDGHPHARAHDDGEGDHRRAHEGDADLAAVGVAAEHGVDSCAGVYGAEHLFVLGGVGLVGEEDRGRVAARAEEGIGGEGLVGREVAQAGDAEGARAGEGDQALPVVDDVCTDAPQRLGQRGAVDPVVVVPEHGERAEAGALDEGSGEPRRFFNARGVVVEEVARHYRDVRVLRDREGVRAPDERRGDAGAEVGVGDVDDLQLADICAEAAEGEAVSDDAQVEGLARDARDRDGRGGEDDGGARGVDEEAPPARVGLVRRFGRHGDLAHAERDHQRDDDPRDAERDGEAQVRGEGASVGELVEQFDISQPAVSKQLRVLREAGLVEAERDGRRRVYRLSEREFKKLGQWVRYFDRFWDSKLDALGRYLDEEHFYPHSPERVWVAITDPRAIAEWLMPNNFRAEVGAKFRFQVDTMPLMKKLTGVTECEVLECEPPRKLVYSWQIVWADESREPHGPMVISWELIPENGGTRLVFEHRGIENIPWIYRFMMSSGWGRMVKRLIPKIVENVTAEIAMNSGTKVVAGLCALGVAGVCGAVLDGHLPEKFAPAFSMPSGMSPEELASDPEAMAAMMAEWQAMNAPGDHHELLTYFTGEWTTETTMWVDKNQPPMVTEGTASAEMVIGGRFVHMEWTTPMMGVDMTGEGYIGHDNVSGRYQSMWMDSGTTAMRFLEGHSNRDGSEIAFYGKMDEPQLDIRDRVVAYVFRLIDADTYEMDVRDLHVGSDDNTVVKITFTRKNFDELRAGLGARGVGDVRRDGEHLSGPDGHLAFDAVFDEREDRLALEAEDDLLVDVVVHLDAEPRVEREFREHHVHADHAPAVDAGHGGLEGDVVPAQVVGLVGVSGEVFDVAPDARDERGGVLRAFGGRGDGGLEPLDTELLALGVGPFEEAVGDEDEGVAGGECDGVDLVEDGVGEDAQGEAVGAAGLDGPAGVAVNEDGAVAGADHADVAGAGGEQGDDKGDEAVRREVGGEQAVDAGDDVVQAEVRVDGGPGVGSAEGGDEGGPEPVSGDVGDGHGDGAVGEGLPVVVVAAGLVGGAVPAGDVVARDLGLLGGQEVALDAGGDVHLLLHALALLGLVELGVDVGRDAARDEGRGEAVEEDASAHGVEEDLREHAERGVELVGHHGVGQERGVLGGAEDARDEREPRGEVEDGEHDEGGVDEHGGRGEGLVGGEDVVAPEEGDGDGGDGALDDGVLVGQGAGDGLVAACAARDVGDAGELVDDGDDDGDDGDPGEVPARDPGGEDVPERDERERADGDADDAPRPVDLALADDVLERRAGAGGLPGGSVHAPASTRALTRSGWSPSSFFIAAKIIGAMSFVSTPLSVAVQVSVSSVPPPGASASVRRVVRGDADIRGRVALAHLAGLAEGVALAHRALGEGLDAGDAGRELGRVAEVGDDVEDGLLRRVDGRAGLESAHVDRSSSRVPRVGGQCTRVRRVDRVGAKTDTFEGDVAISLTRAEKGLDVRRFVLMCVFAAAVCAGARAQDRGGTYEIETIGPFEGLSGEALTREDVLGLRVLLVRVGGEGGALVAPGEAGEGDGDAEPVVVTIADLGGERLSAGAVRAALEAVPAAYAAKGYRGILVTVDEAALAEGRLELSFLEGRVGEVRSLLRREGDEAVVNDPRAERLRARVPARASSGDEPGSLVDLATLDGFAHQLSRHPNRRADIALSPGPRSGNEGDLTLDLLLTESAPLLLYAQASNTGTEETSEWRERFGLTHFNLTNSDDILTLDYVTGSFEGVHAAIGSYEAPLDSAGRVRGRVDALYSRYDASELGVLLVDFRGETASAGAEVAWNVYQRGPAFVDLFAGARFEYHEVENNIGIETDNTFLIPTVGVRFEQRTDAWSLDASLALEFNWASAGGTDESDIDLLGRFDTDADFALLVYDATWSAYLDALLGEGASRVHEIAFGARGRVSFDDRLPPGFTDVVGGFYTVRGYPEAFASGDRSVIASAEYRFHLPRALTAYGEGEGPGELFGDEFYWRPAHAGGLTDWDLVLRTFVDIGWVGTVDALPFEGDETLIGAGVGVELSIKRTFSARLDWAWALRDAETADDRVDSGDNELHLVFTTRMPLMFKSRDAHRPPRARAALALLACLAGGTLSAPATAGNGEGVRVDRVVRGSAQLTRNGALTSITASDGAIINFGRFDIARNEAVRFVQPGESARVLGRILSGTPSQINGALSANGSLYLVNPAGIVFGRGSVVDVGKLYAAAGNITDAEFIAGVDRFTASDGAVVNRGVISGRDAVHLIGKRAENYGSIVAPNGVVTLSAGDEVFLGESGGRVMVRVDASAPAPGEGSVGVVHGGEIEARDALFTVGDVYSIAMTRNSSVRASGGVLVEADRGETVIEGSVEVASTDDGGETPVPIGFETPRIIPELLPDPNIPASIIIVFGGTGDINLGHLNAGTIYLDTTGAINAFSLTAGSQIFLRASAMSFGMGPNQDDVVRGSGTLTILPVSGTELFLGVPGLNPGDVPGLVLPQSELDAIRPGFSLIRFGDQFTSGVTIGGPGSTIVFEDPVEFRTNAPNPAHFVRVNGTLRGLDDGRFTFMTTPGRILLDGTVETAGGEVFFGYPFAPFVGIGATLLGDSRVDTTFGGAAGGRVTFTGAVDGPFSLALNAGDAPAVFGGNIGGAAPLTGFALESASVANLANRTIDTTAGAGGVFLNAGALDLSGAALAFGAGDAELAFGTLAFDAGTMLTGDALVSDVTVRGRTGAETLGLSDASADVDLDLTLLDGVTAARFVVGGASQTGDLFAATDADVDIANFSNTVRLETTGRTTLAGELAVVGGLEIASDVRVGQDASGTLRGAGVEIDGDIDGTTGSGAERLTLDARGGSFALAGTVSGFEGVADATGLADVSFVNGQSLSLDGVSVSGTVETDLSGPVSASGRVSAGALDLIASAIGLNAGFDVAGGVAFGAPATIGGAVSTAGGDVTTGDLTLTGAGIDAGNGAIGVLGDLGVQSDATLSGATVTLAGATSSTNGSDLAIDGDASFAQDVTDLGLLAVDGTTLFGANVGTVSAGAMAFNGETTVLAPSISLDAGTSVAFNAGLFSGTGNEASPIRTALTVNAPETLFAQGAGDADGREFSLIRTTGAGTTRIGGTLRAIGDGTPATGVRLDGDAALDGAIDVTGGAINLGGDLLVEGDSFIRSHSGPGIVIAGDADSAAGEANDLTLLVNALGVASMDEIPVIVLGGDAGASGAFGDLILNTTVLGGTSEDPVLESRRDGVPRVATVVFGDVTLNADGTHTVGAITPEGAEAVGAARIVADRFITGFGEKITALGSIDIQTGTLAAVGDISTLNDLIINSGGSVLLLLRDDAPVRTSAPRDGIENPTSIAELEEPPVDRGTGYASGGLLLITGDVRTMTDPNATNARPRPTFASLAALVEPMTITVDGRPIRVTPIDFGISIGDLRLDRATFAELSNDVLLDLFIQSAGGPIAPVTTDPSGQDPLTDERIIEERARDFATGPVLNRYDRATLARYGVPTRLVATGVDRWEDVLLYDDRDGGAISADRIWAINARSFVDYVVMVFEEDEAGMAAFRERLASAFVGSDAAGVARVSETDGTLASGFAALAEAIDRLGNLGLTETEFERSRSLLLALHVVTGGVSEAQVLDVLSTGSRDASTRTPSVSPTQRRVGVRTAKTGSIGGAAASVSGGGAVAHPVSSAHTQARPIEADVVTRSRMHRASARSGDDSAGPERVGDSIARSRSVARPFSCYRWFGPRSSRVLATGDRRGDRLDEVLGDFAAGGGLVASELVAALDGTLVALDVVDAGGALIEVGLELGAEVGLLTLLTGSPPPPSVTADIGRLLGIQLFDVAKDDDVSVILGEFFDLFPDDPLEFLAFEAFVDPRADRLSENPVAGVVEGGEQAVEGGAGGPLVLAEAGEGGVHHDPVEPRGEFRVALEGVDVLPRAEDAVLEGVAGVVLVAGDAPGRGEEARAELAEDVLHRGLVPGLEPLNKLSLPGVLVALRGLGFVRGGGHETATIAGTNPMRPTTRRLAPILAALAIACSPATAADESLMDPTIDGAPRAALVSSVGHLLPAETGKTEWIVPDEMGGEASLESFEGEVLVLQSFDTSNARSRAAMRRLIAAMGTARDLDGVTIVGVHTPKNSETASRIVRTQMKNIPVLIDHSGHWCDEVGIYETPTTIVVDRAGVIRHAGINLTHVREVVTELAGEAASTTNAKPLPARDARVKAVPTRAKATAYPAPNPNVGRATNVQGKKAPDITAEKWHTGIPNTEGKVIVVEFWATWCGPCIKNMPHLNKLAKDFRDSVVIVGMSDESAQKVSNFVRSRGLSYVIGSDPQRRLFRFANPAGIPYAWVQSPDGIVRWQGHPARLTEELLEQIVEASGAGEGPEESGRWVTDASECGDRLVPALGDEAPVLRVPAVGDALGVRGPQVGLELDAHPHGLDRPDGEREAIERGDGHGDGGGPAFLEGIGVLEPPDADVHLLRLAVEGPERLIGVDVDDDVALDVAELGLGGGVALEADGLLVEDGPVLERAGDGHGVVVPDGRDGERLAGGVAPEDLEDGLALLEEGDDRDRVARCGFLDDGGLELADGAGRAGAALQEREGEEAGEGGADGTFCAVRHIVTIYSRTMGMCAKYCGLAVLLALGGCEQGSMLDFSGPQNTSTETNDSILTLFSGPTPVQAVQMATNTADPDERVRGTLLLANAPWGGEDVYLRLYREHMADEDAGVRAVAIRALSLHGTPDDVPAIVEQLKNGNDVVREEAARALQRIHAPEAIQPLLAASDIRQEENWKVRQYASVALGQYAERRVVDKLIDSLTDHELSVNRAALRSLRILTGQDLGFNTRAWLTWVNSSGELFAGRGVYEYPVFQREPNMFEAIVPWLEVPNEEPASPVGMERLASRPAPTDDDGGTCRVENVETLADEPGYAIVTMSTASVCLDDVRVAKEMRADDPMTMGREGVGVVASVGEGDDDSLVGTRVTFESSFPCRTCELCKKGLSAHCRERVDLGEEDGLEGCFAEAVKIPVKGLVKAPEALDDERVLCARVFALARHAGQRVRIDGRPYITILGDTREALVMGQVMSRLNAQVRVISWKDERLALCEKWGIRHRHADEPGLHADQDVVIDCAGTYESVEMTMAMIRPRGTVLATVEHGLLVHATSVVGKELDVLGTGGGTIAEGLALLADSAYQTAGLFTKRSTMDNAVEAVHAMALDELGATIEF</sequence>
<dbReference type="InterPro" id="IPR011014">
    <property type="entry name" value="MscS_channel_TM-2"/>
</dbReference>
<keyword evidence="7 9" id="KW-0472">Membrane</keyword>
<dbReference type="GO" id="GO:0008381">
    <property type="term" value="F:mechanosensitive monoatomic ion channel activity"/>
    <property type="evidence" value="ECO:0007669"/>
    <property type="project" value="InterPro"/>
</dbReference>
<dbReference type="SUPFAM" id="SSF110069">
    <property type="entry name" value="ApaG-like"/>
    <property type="match status" value="1"/>
</dbReference>
<feature type="region of interest" description="Disordered" evidence="8">
    <location>
        <begin position="1663"/>
        <end position="1683"/>
    </location>
</feature>
<dbReference type="Gene3D" id="3.90.180.10">
    <property type="entry name" value="Medium-chain alcohol dehydrogenases, catalytic domain"/>
    <property type="match status" value="1"/>
</dbReference>
<feature type="domain" description="ApaG" evidence="11">
    <location>
        <begin position="26"/>
        <end position="150"/>
    </location>
</feature>
<evidence type="ECO:0000256" key="5">
    <source>
        <dbReference type="ARBA" id="ARBA00022692"/>
    </source>
</evidence>
<dbReference type="Pfam" id="PF00578">
    <property type="entry name" value="AhpC-TSA"/>
    <property type="match status" value="2"/>
</dbReference>
<dbReference type="Pfam" id="PF05860">
    <property type="entry name" value="TPS"/>
    <property type="match status" value="1"/>
</dbReference>
<dbReference type="NCBIfam" id="NF003967">
    <property type="entry name" value="PRK05461.1"/>
    <property type="match status" value="1"/>
</dbReference>
<dbReference type="SMART" id="SM00418">
    <property type="entry name" value="HTH_ARSR"/>
    <property type="match status" value="1"/>
</dbReference>
<evidence type="ECO:0000313" key="13">
    <source>
        <dbReference type="EMBL" id="CAE7262685.1"/>
    </source>
</evidence>
<dbReference type="Gene3D" id="3.40.30.10">
    <property type="entry name" value="Glutaredoxin"/>
    <property type="match status" value="2"/>
</dbReference>
<dbReference type="InterPro" id="IPR013538">
    <property type="entry name" value="ASHA1/2-like_C"/>
</dbReference>
<dbReference type="SUPFAM" id="SSF50182">
    <property type="entry name" value="Sm-like ribonucleoproteins"/>
    <property type="match status" value="1"/>
</dbReference>
<dbReference type="Pfam" id="PF04379">
    <property type="entry name" value="DUF525"/>
    <property type="match status" value="1"/>
</dbReference>
<organism evidence="13 14">
    <name type="scientific">Symbiodinium necroappetens</name>
    <dbReference type="NCBI Taxonomy" id="1628268"/>
    <lineage>
        <taxon>Eukaryota</taxon>
        <taxon>Sar</taxon>
        <taxon>Alveolata</taxon>
        <taxon>Dinophyceae</taxon>
        <taxon>Suessiales</taxon>
        <taxon>Symbiodiniaceae</taxon>
        <taxon>Symbiodinium</taxon>
    </lineage>
</organism>
<keyword evidence="6 9" id="KW-1133">Transmembrane helix</keyword>
<evidence type="ECO:0000313" key="14">
    <source>
        <dbReference type="Proteomes" id="UP000601435"/>
    </source>
</evidence>
<feature type="compositionally biased region" description="Polar residues" evidence="8">
    <location>
        <begin position="4296"/>
        <end position="4311"/>
    </location>
</feature>
<dbReference type="InterPro" id="IPR023408">
    <property type="entry name" value="MscS_beta-dom_sf"/>
</dbReference>
<dbReference type="SUPFAM" id="SSF82689">
    <property type="entry name" value="Mechanosensitive channel protein MscS (YggB), C-terminal domain"/>
    <property type="match status" value="1"/>
</dbReference>
<feature type="transmembrane region" description="Helical" evidence="9">
    <location>
        <begin position="472"/>
        <end position="490"/>
    </location>
</feature>
<reference evidence="13" key="1">
    <citation type="submission" date="2021-02" db="EMBL/GenBank/DDBJ databases">
        <authorList>
            <person name="Dougan E. K."/>
            <person name="Rhodes N."/>
            <person name="Thang M."/>
            <person name="Chan C."/>
        </authorList>
    </citation>
    <scope>NUCLEOTIDE SEQUENCE</scope>
</reference>
<feature type="compositionally biased region" description="Basic and acidic residues" evidence="8">
    <location>
        <begin position="1812"/>
        <end position="1840"/>
    </location>
</feature>
<dbReference type="Pfam" id="PF07617">
    <property type="entry name" value="DUF1579"/>
    <property type="match status" value="1"/>
</dbReference>
<feature type="transmembrane region" description="Helical" evidence="9">
    <location>
        <begin position="430"/>
        <end position="452"/>
    </location>
</feature>
<dbReference type="Gene3D" id="2.40.160.50">
    <property type="entry name" value="membrane protein fhac: a member of the omp85/tpsb transporter family"/>
    <property type="match status" value="1"/>
</dbReference>
<dbReference type="Gene3D" id="1.25.10.10">
    <property type="entry name" value="Leucine-rich Repeat Variant"/>
    <property type="match status" value="1"/>
</dbReference>
<name>A0A812MGP1_9DINO</name>
<dbReference type="GO" id="GO:0016209">
    <property type="term" value="F:antioxidant activity"/>
    <property type="evidence" value="ECO:0007669"/>
    <property type="project" value="InterPro"/>
</dbReference>
<evidence type="ECO:0000256" key="1">
    <source>
        <dbReference type="ARBA" id="ARBA00004651"/>
    </source>
</evidence>
<evidence type="ECO:0000259" key="11">
    <source>
        <dbReference type="PROSITE" id="PS51087"/>
    </source>
</evidence>
<dbReference type="EMBL" id="CAJNJA010010808">
    <property type="protein sequence ID" value="CAE7262685.1"/>
    <property type="molecule type" value="Genomic_DNA"/>
</dbReference>
<dbReference type="InterPro" id="IPR013154">
    <property type="entry name" value="ADH-like_N"/>
</dbReference>
<evidence type="ECO:0000256" key="3">
    <source>
        <dbReference type="ARBA" id="ARBA00008017"/>
    </source>
</evidence>
<keyword evidence="14" id="KW-1185">Reference proteome</keyword>
<dbReference type="SUPFAM" id="SSF51126">
    <property type="entry name" value="Pectin lyase-like"/>
    <property type="match status" value="1"/>
</dbReference>
<feature type="region of interest" description="Disordered" evidence="8">
    <location>
        <begin position="1765"/>
        <end position="1869"/>
    </location>
</feature>
<comment type="subcellular location">
    <subcellularLocation>
        <location evidence="1">Cell membrane</location>
        <topology evidence="1">Multi-pass membrane protein</topology>
    </subcellularLocation>
</comment>
<dbReference type="InterPro" id="IPR012334">
    <property type="entry name" value="Pectin_lyas_fold"/>
</dbReference>
<dbReference type="InterPro" id="IPR008638">
    <property type="entry name" value="FhaB/CdiA-like_TPS"/>
</dbReference>
<dbReference type="InterPro" id="IPR006685">
    <property type="entry name" value="MscS_channel_2nd"/>
</dbReference>
<dbReference type="InterPro" id="IPR036390">
    <property type="entry name" value="WH_DNA-bd_sf"/>
</dbReference>
<dbReference type="Pfam" id="PF21082">
    <property type="entry name" value="MS_channel_3rd"/>
    <property type="match status" value="1"/>
</dbReference>
<dbReference type="PANTHER" id="PTHR30221:SF1">
    <property type="entry name" value="SMALL-CONDUCTANCE MECHANOSENSITIVE CHANNEL"/>
    <property type="match status" value="1"/>
</dbReference>
<dbReference type="Pfam" id="PF13646">
    <property type="entry name" value="HEAT_2"/>
    <property type="match status" value="1"/>
</dbReference>
<dbReference type="InterPro" id="IPR011991">
    <property type="entry name" value="ArsR-like_HTH"/>
</dbReference>
<dbReference type="GO" id="GO:0016491">
    <property type="term" value="F:oxidoreductase activity"/>
    <property type="evidence" value="ECO:0007669"/>
    <property type="project" value="InterPro"/>
</dbReference>
<dbReference type="Gene3D" id="2.30.30.60">
    <property type="match status" value="1"/>
</dbReference>
<dbReference type="Pfam" id="PF01022">
    <property type="entry name" value="HTH_5"/>
    <property type="match status" value="1"/>
</dbReference>
<gene>
    <name evidence="13" type="primary">mscS</name>
    <name evidence="13" type="ORF">SNEC2469_LOCUS6054</name>
</gene>
<dbReference type="Pfam" id="PF08240">
    <property type="entry name" value="ADH_N"/>
    <property type="match status" value="1"/>
</dbReference>
<dbReference type="InterPro" id="IPR011989">
    <property type="entry name" value="ARM-like"/>
</dbReference>
<dbReference type="SUPFAM" id="SSF55961">
    <property type="entry name" value="Bet v1-like"/>
    <property type="match status" value="1"/>
</dbReference>
<dbReference type="Gene3D" id="1.10.10.10">
    <property type="entry name" value="Winged helix-like DNA-binding domain superfamily/Winged helix DNA-binding domain"/>
    <property type="match status" value="1"/>
</dbReference>
<dbReference type="SUPFAM" id="SSF52833">
    <property type="entry name" value="Thioredoxin-like"/>
    <property type="match status" value="2"/>
</dbReference>
<dbReference type="Gene3D" id="1.10.287.1260">
    <property type="match status" value="1"/>
</dbReference>
<feature type="compositionally biased region" description="Acidic residues" evidence="8">
    <location>
        <begin position="1851"/>
        <end position="1860"/>
    </location>
</feature>
<dbReference type="InterPro" id="IPR011473">
    <property type="entry name" value="DUF1579"/>
</dbReference>
<dbReference type="PROSITE" id="PS51352">
    <property type="entry name" value="THIOREDOXIN_2"/>
    <property type="match status" value="1"/>
</dbReference>
<dbReference type="Pfam" id="PF08327">
    <property type="entry name" value="AHSA1"/>
    <property type="match status" value="1"/>
</dbReference>
<dbReference type="CDD" id="cd07814">
    <property type="entry name" value="SRPBCC_CalC_Aha1-like"/>
    <property type="match status" value="1"/>
</dbReference>
<feature type="region of interest" description="Disordered" evidence="8">
    <location>
        <begin position="889"/>
        <end position="930"/>
    </location>
</feature>
<dbReference type="InterPro" id="IPR001845">
    <property type="entry name" value="HTH_ArsR_DNA-bd_dom"/>
</dbReference>
<dbReference type="Pfam" id="PF00924">
    <property type="entry name" value="MS_channel_2nd"/>
    <property type="match status" value="1"/>
</dbReference>
<evidence type="ECO:0000259" key="12">
    <source>
        <dbReference type="PROSITE" id="PS51352"/>
    </source>
</evidence>
<dbReference type="InterPro" id="IPR013766">
    <property type="entry name" value="Thioredoxin_domain"/>
</dbReference>
<dbReference type="InterPro" id="IPR036388">
    <property type="entry name" value="WH-like_DNA-bd_sf"/>
</dbReference>
<evidence type="ECO:0000259" key="10">
    <source>
        <dbReference type="PROSITE" id="PS50987"/>
    </source>
</evidence>
<dbReference type="SMART" id="SM00912">
    <property type="entry name" value="Haemagg_act"/>
    <property type="match status" value="1"/>
</dbReference>
<dbReference type="Gene3D" id="3.40.50.720">
    <property type="entry name" value="NAD(P)-binding Rossmann-like Domain"/>
    <property type="match status" value="1"/>
</dbReference>
<feature type="region of interest" description="Disordered" evidence="8">
    <location>
        <begin position="4296"/>
        <end position="4316"/>
    </location>
</feature>
<dbReference type="SUPFAM" id="SSF50129">
    <property type="entry name" value="GroES-like"/>
    <property type="match status" value="1"/>
</dbReference>
<dbReference type="Gene3D" id="2.160.20.10">
    <property type="entry name" value="Single-stranded right-handed beta-helix, Pectin lyase-like"/>
    <property type="match status" value="1"/>
</dbReference>
<dbReference type="GO" id="GO:0005886">
    <property type="term" value="C:plasma membrane"/>
    <property type="evidence" value="ECO:0007669"/>
    <property type="project" value="UniProtKB-SubCell"/>
</dbReference>
<evidence type="ECO:0000256" key="6">
    <source>
        <dbReference type="ARBA" id="ARBA00022989"/>
    </source>
</evidence>
<dbReference type="InterPro" id="IPR010920">
    <property type="entry name" value="LSM_dom_sf"/>
</dbReference>
<keyword evidence="5 9" id="KW-0812">Transmembrane</keyword>
<dbReference type="InterPro" id="IPR023393">
    <property type="entry name" value="START-like_dom_sf"/>
</dbReference>
<dbReference type="InterPro" id="IPR045275">
    <property type="entry name" value="MscS_archaea/bacteria_type"/>
</dbReference>